<dbReference type="EMBL" id="PVLQ01000117">
    <property type="protein sequence ID" value="PRD63932.1"/>
    <property type="molecule type" value="Genomic_DNA"/>
</dbReference>
<keyword evidence="2" id="KW-1185">Reference proteome</keyword>
<comment type="caution">
    <text evidence="1">The sequence shown here is derived from an EMBL/GenBank/DDBJ whole genome shotgun (WGS) entry which is preliminary data.</text>
</comment>
<proteinExistence type="predicted"/>
<organism evidence="1 2">
    <name type="scientific">Malikia granosa</name>
    <dbReference type="NCBI Taxonomy" id="263067"/>
    <lineage>
        <taxon>Bacteria</taxon>
        <taxon>Pseudomonadati</taxon>
        <taxon>Pseudomonadota</taxon>
        <taxon>Betaproteobacteria</taxon>
        <taxon>Burkholderiales</taxon>
        <taxon>Comamonadaceae</taxon>
        <taxon>Malikia</taxon>
    </lineage>
</organism>
<accession>A0A2S9K0H3</accession>
<dbReference type="AlphaFoldDB" id="A0A2S9K0H3"/>
<evidence type="ECO:0000313" key="1">
    <source>
        <dbReference type="EMBL" id="PRD63932.1"/>
    </source>
</evidence>
<protein>
    <submittedName>
        <fullName evidence="1">Uncharacterized protein</fullName>
    </submittedName>
</protein>
<name>A0A2S9K0H3_9BURK</name>
<evidence type="ECO:0000313" key="2">
    <source>
        <dbReference type="Proteomes" id="UP000238589"/>
    </source>
</evidence>
<dbReference type="Proteomes" id="UP000238589">
    <property type="component" value="Unassembled WGS sequence"/>
</dbReference>
<sequence length="61" mass="6961">MIFCLLTQDSYGERVAGRLQGELVLPGSRLLDFCYMRSNLDKEPLQENSDFPFNSHLLQGP</sequence>
<gene>
    <name evidence="1" type="ORF">C6P64_17080</name>
</gene>
<reference evidence="1 2" key="1">
    <citation type="submission" date="2018-03" db="EMBL/GenBank/DDBJ databases">
        <title>Comparative genomics illustrates the genes involved in a hyperalkaliphilic mechanisms of Serpentinomonas isolated from highly-alkaline calcium-rich serpentinized springs.</title>
        <authorList>
            <person name="Suzuki S."/>
            <person name="Ishii S."/>
            <person name="Walworth N."/>
            <person name="Bird L."/>
            <person name="Kuenen J.G."/>
            <person name="Nealson K.H."/>
        </authorList>
    </citation>
    <scope>NUCLEOTIDE SEQUENCE [LARGE SCALE GENOMIC DNA]</scope>
    <source>
        <strain evidence="1 2">P1</strain>
    </source>
</reference>